<sequence length="266" mass="29617">MATGGSGRDTRYEGLLLYEEKGLNEYVAIFTVTKDRDTFYDYRDRKHPKAVKGGSVISFTFDQQQDSTLTSRGDYIELKFDTPQAKPTTGWIIKPHTVPCRIYRSDVDKVGTPGYPDPPSSSISVHATPDAVLRLEYTIPLEGVVTGGGTLDIVRTLRSPLLGINDLQYVLESLNEAGFSQEKWEPLGIALGLLYSTLKAIEAEYPGDDQRRLRQCLVKWIERVDYVYDKGGPRMTSLCAALEVIGDKAAADYISKLLLLLLLLLC</sequence>
<dbReference type="Pfam" id="PF00531">
    <property type="entry name" value="Death"/>
    <property type="match status" value="1"/>
</dbReference>
<dbReference type="Proteomes" id="UP000007879">
    <property type="component" value="Unassembled WGS sequence"/>
</dbReference>
<proteinExistence type="predicted"/>
<evidence type="ECO:0000313" key="3">
    <source>
        <dbReference type="Proteomes" id="UP000007879"/>
    </source>
</evidence>
<dbReference type="SUPFAM" id="SSF47986">
    <property type="entry name" value="DEATH domain"/>
    <property type="match status" value="1"/>
</dbReference>
<organism evidence="2 3">
    <name type="scientific">Amphimedon queenslandica</name>
    <name type="common">Sponge</name>
    <dbReference type="NCBI Taxonomy" id="400682"/>
    <lineage>
        <taxon>Eukaryota</taxon>
        <taxon>Metazoa</taxon>
        <taxon>Porifera</taxon>
        <taxon>Demospongiae</taxon>
        <taxon>Heteroscleromorpha</taxon>
        <taxon>Haplosclerida</taxon>
        <taxon>Niphatidae</taxon>
        <taxon>Amphimedon</taxon>
    </lineage>
</organism>
<dbReference type="KEGG" id="aqu:109590224"/>
<evidence type="ECO:0000259" key="1">
    <source>
        <dbReference type="Pfam" id="PF00531"/>
    </source>
</evidence>
<dbReference type="GeneID" id="109590224"/>
<reference evidence="2" key="2">
    <citation type="submission" date="2024-06" db="UniProtKB">
        <authorList>
            <consortium name="EnsemblMetazoa"/>
        </authorList>
    </citation>
    <scope>IDENTIFICATION</scope>
</reference>
<dbReference type="RefSeq" id="XP_019861703.1">
    <property type="nucleotide sequence ID" value="XM_020006144.1"/>
</dbReference>
<dbReference type="EnsemblMetazoa" id="XM_020006144.1">
    <property type="protein sequence ID" value="XP_019861703.1"/>
    <property type="gene ID" value="LOC109590224"/>
</dbReference>
<dbReference type="AlphaFoldDB" id="A0AAN0JX71"/>
<name>A0AAN0JX71_AMPQE</name>
<dbReference type="InterPro" id="IPR000488">
    <property type="entry name" value="Death_dom"/>
</dbReference>
<protein>
    <recommendedName>
        <fullName evidence="1">Death domain-containing protein</fullName>
    </recommendedName>
</protein>
<feature type="domain" description="Death" evidence="1">
    <location>
        <begin position="179"/>
        <end position="255"/>
    </location>
</feature>
<dbReference type="GO" id="GO:0007165">
    <property type="term" value="P:signal transduction"/>
    <property type="evidence" value="ECO:0007669"/>
    <property type="project" value="InterPro"/>
</dbReference>
<evidence type="ECO:0000313" key="2">
    <source>
        <dbReference type="EnsemblMetazoa" id="XP_019861703.1"/>
    </source>
</evidence>
<reference evidence="3" key="1">
    <citation type="journal article" date="2010" name="Nature">
        <title>The Amphimedon queenslandica genome and the evolution of animal complexity.</title>
        <authorList>
            <person name="Srivastava M."/>
            <person name="Simakov O."/>
            <person name="Chapman J."/>
            <person name="Fahey B."/>
            <person name="Gauthier M.E."/>
            <person name="Mitros T."/>
            <person name="Richards G.S."/>
            <person name="Conaco C."/>
            <person name="Dacre M."/>
            <person name="Hellsten U."/>
            <person name="Larroux C."/>
            <person name="Putnam N.H."/>
            <person name="Stanke M."/>
            <person name="Adamska M."/>
            <person name="Darling A."/>
            <person name="Degnan S.M."/>
            <person name="Oakley T.H."/>
            <person name="Plachetzki D.C."/>
            <person name="Zhai Y."/>
            <person name="Adamski M."/>
            <person name="Calcino A."/>
            <person name="Cummins S.F."/>
            <person name="Goodstein D.M."/>
            <person name="Harris C."/>
            <person name="Jackson D.J."/>
            <person name="Leys S.P."/>
            <person name="Shu S."/>
            <person name="Woodcroft B.J."/>
            <person name="Vervoort M."/>
            <person name="Kosik K.S."/>
            <person name="Manning G."/>
            <person name="Degnan B.M."/>
            <person name="Rokhsar D.S."/>
        </authorList>
    </citation>
    <scope>NUCLEOTIDE SEQUENCE [LARGE SCALE GENOMIC DNA]</scope>
</reference>
<dbReference type="Gene3D" id="1.10.533.10">
    <property type="entry name" value="Death Domain, Fas"/>
    <property type="match status" value="1"/>
</dbReference>
<dbReference type="InterPro" id="IPR011029">
    <property type="entry name" value="DEATH-like_dom_sf"/>
</dbReference>
<dbReference type="CDD" id="cd01670">
    <property type="entry name" value="Death"/>
    <property type="match status" value="1"/>
</dbReference>
<keyword evidence="3" id="KW-1185">Reference proteome</keyword>
<accession>A0AAN0JX71</accession>